<dbReference type="GO" id="GO:0008658">
    <property type="term" value="F:penicillin binding"/>
    <property type="evidence" value="ECO:0007669"/>
    <property type="project" value="InterPro"/>
</dbReference>
<evidence type="ECO:0000313" key="6">
    <source>
        <dbReference type="EMBL" id="RGC05480.1"/>
    </source>
</evidence>
<dbReference type="PANTHER" id="PTHR30627:SF1">
    <property type="entry name" value="PEPTIDOGLYCAN D,D-TRANSPEPTIDASE FTSI"/>
    <property type="match status" value="1"/>
</dbReference>
<dbReference type="SUPFAM" id="SSF56519">
    <property type="entry name" value="Penicillin binding protein dimerisation domain"/>
    <property type="match status" value="1"/>
</dbReference>
<dbReference type="InterPro" id="IPR005543">
    <property type="entry name" value="PASTA_dom"/>
</dbReference>
<comment type="subcellular location">
    <subcellularLocation>
        <location evidence="1">Membrane</location>
    </subcellularLocation>
</comment>
<sequence length="851" mass="91908">MQTPSSNPKKNSARRRSADPHARLSARLRHISFGAAVLLVVAAALTVIYSLYKIQIRDGATYRQYAAEQQLLDSTIQATRGEIYDTSGITLASTSVVWTIWADPSYSTALYTTTTDQDTKAETRTIDEAAMKEVCTQITLRLLSGDGESLDSVDTASAEYQTQYQAVCDALSQNESSYQVLATKVNNAIKLSIEEYVKTYNKAHSKSGKSAGALEKILAKLGLGQQESDDGTPTVRKGRVSVSASKGFQRDYPYGRFAAAVLGFCNADGQGVYGLENSYESTLAGVNGRTITLRNAYGNAIADENATTYAAKDGSNLVLSLDVNIQEVVERYLNEAVAANTVENRGCAIVMNVKTGAILAMASKPDFDPNDPQDFSANLAYLTEQVQAEPELYTIYKKDENGNYLRDENGQKIVDEEADYTGTYRDIQWKNKTITELYYPGSVFKVITAAMGVDSGKATYYTTLNCSGAYGVAKQTYHCAGRKSHGAQNLAEALRNSCNIYFIQLGQRVGSSLFYDYFDAFGFTERTGVDLPNETSFMQYYSKSRLGEVELASSAFGQAMAVTPLQVCTAISAAVNGGYLVTPHVVDKITDQNGNVVQEIGTNIRRQVISESASETIRQIMEFEVGDGTQGGGGNAYVAGYRIGGKSGTSEQLNMDRRADGDYKKVASFAAVLPANDPEILVYVMLDDPNNARTDYSSILAAPVVGNIISEIAPYLGIATDGVDRSGTTVKVPNLTGKEWSNAQVQLNIKGLKHHLAESESDQTAALVTYQYPRAGAEVPYGTTVYLYTDTYEGKHAEVPDVTGKSADFARQMLNAAGLNCTVEGSGTVQSQSEAPGSSVQRGTIVHLICG</sequence>
<dbReference type="CDD" id="cd06577">
    <property type="entry name" value="PASTA_pknB"/>
    <property type="match status" value="1"/>
</dbReference>
<gene>
    <name evidence="6" type="ORF">DW905_07565</name>
</gene>
<dbReference type="InterPro" id="IPR012338">
    <property type="entry name" value="Beta-lactam/transpept-like"/>
</dbReference>
<dbReference type="AlphaFoldDB" id="A0A3E2V4T4"/>
<dbReference type="EMBL" id="QVEZ01000004">
    <property type="protein sequence ID" value="RGC05480.1"/>
    <property type="molecule type" value="Genomic_DNA"/>
</dbReference>
<protein>
    <submittedName>
        <fullName evidence="6">PASTA domain-containing protein</fullName>
    </submittedName>
</protein>
<organism evidence="6 7">
    <name type="scientific">Faecalibacterium prausnitzii</name>
    <dbReference type="NCBI Taxonomy" id="853"/>
    <lineage>
        <taxon>Bacteria</taxon>
        <taxon>Bacillati</taxon>
        <taxon>Bacillota</taxon>
        <taxon>Clostridia</taxon>
        <taxon>Eubacteriales</taxon>
        <taxon>Oscillospiraceae</taxon>
        <taxon>Faecalibacterium</taxon>
    </lineage>
</organism>
<comment type="caution">
    <text evidence="6">The sequence shown here is derived from an EMBL/GenBank/DDBJ whole genome shotgun (WGS) entry which is preliminary data.</text>
</comment>
<keyword evidence="4" id="KW-0812">Transmembrane</keyword>
<evidence type="ECO:0000256" key="4">
    <source>
        <dbReference type="SAM" id="Phobius"/>
    </source>
</evidence>
<dbReference type="Gene3D" id="3.40.710.10">
    <property type="entry name" value="DD-peptidase/beta-lactamase superfamily"/>
    <property type="match status" value="1"/>
</dbReference>
<dbReference type="Pfam" id="PF00905">
    <property type="entry name" value="Transpeptidase"/>
    <property type="match status" value="1"/>
</dbReference>
<feature type="transmembrane region" description="Helical" evidence="4">
    <location>
        <begin position="31"/>
        <end position="52"/>
    </location>
</feature>
<dbReference type="InterPro" id="IPR036138">
    <property type="entry name" value="PBP_dimer_sf"/>
</dbReference>
<evidence type="ECO:0000256" key="2">
    <source>
        <dbReference type="ARBA" id="ARBA00007171"/>
    </source>
</evidence>
<dbReference type="Pfam" id="PF03717">
    <property type="entry name" value="PBP_dimer"/>
    <property type="match status" value="1"/>
</dbReference>
<dbReference type="GO" id="GO:0005886">
    <property type="term" value="C:plasma membrane"/>
    <property type="evidence" value="ECO:0007669"/>
    <property type="project" value="TreeGrafter"/>
</dbReference>
<dbReference type="PANTHER" id="PTHR30627">
    <property type="entry name" value="PEPTIDOGLYCAN D,D-TRANSPEPTIDASE"/>
    <property type="match status" value="1"/>
</dbReference>
<dbReference type="Gene3D" id="3.30.10.20">
    <property type="match status" value="2"/>
</dbReference>
<dbReference type="Pfam" id="PF03793">
    <property type="entry name" value="PASTA"/>
    <property type="match status" value="2"/>
</dbReference>
<accession>A0A3E2V4T4</accession>
<dbReference type="InterPro" id="IPR005311">
    <property type="entry name" value="PBP_dimer"/>
</dbReference>
<dbReference type="GO" id="GO:0071555">
    <property type="term" value="P:cell wall organization"/>
    <property type="evidence" value="ECO:0007669"/>
    <property type="project" value="TreeGrafter"/>
</dbReference>
<dbReference type="RefSeq" id="WP_117535603.1">
    <property type="nucleotide sequence ID" value="NZ_QVEZ01000004.1"/>
</dbReference>
<dbReference type="SUPFAM" id="SSF54184">
    <property type="entry name" value="Penicillin-binding protein 2x (pbp-2x), c-terminal domain"/>
    <property type="match status" value="1"/>
</dbReference>
<feature type="domain" description="PASTA" evidence="5">
    <location>
        <begin position="794"/>
        <end position="851"/>
    </location>
</feature>
<keyword evidence="3 4" id="KW-0472">Membrane</keyword>
<name>A0A3E2V4T4_9FIRM</name>
<evidence type="ECO:0000313" key="7">
    <source>
        <dbReference type="Proteomes" id="UP000261079"/>
    </source>
</evidence>
<dbReference type="SUPFAM" id="SSF56601">
    <property type="entry name" value="beta-lactamase/transpeptidase-like"/>
    <property type="match status" value="1"/>
</dbReference>
<evidence type="ECO:0000259" key="5">
    <source>
        <dbReference type="PROSITE" id="PS51178"/>
    </source>
</evidence>
<dbReference type="CDD" id="cd06575">
    <property type="entry name" value="PASTA_Pbp2x-like_2"/>
    <property type="match status" value="1"/>
</dbReference>
<feature type="domain" description="PASTA" evidence="5">
    <location>
        <begin position="727"/>
        <end position="791"/>
    </location>
</feature>
<keyword evidence="4" id="KW-1133">Transmembrane helix</keyword>
<comment type="similarity">
    <text evidence="2">Belongs to the transpeptidase family.</text>
</comment>
<dbReference type="Gene3D" id="3.90.1310.10">
    <property type="entry name" value="Penicillin-binding protein 2a (Domain 2)"/>
    <property type="match status" value="1"/>
</dbReference>
<proteinExistence type="inferred from homology"/>
<dbReference type="InterPro" id="IPR050515">
    <property type="entry name" value="Beta-lactam/transpept"/>
</dbReference>
<dbReference type="InterPro" id="IPR001460">
    <property type="entry name" value="PCN-bd_Tpept"/>
</dbReference>
<reference evidence="6 7" key="1">
    <citation type="submission" date="2018-08" db="EMBL/GenBank/DDBJ databases">
        <title>A genome reference for cultivated species of the human gut microbiota.</title>
        <authorList>
            <person name="Zou Y."/>
            <person name="Xue W."/>
            <person name="Luo G."/>
        </authorList>
    </citation>
    <scope>NUCLEOTIDE SEQUENCE [LARGE SCALE GENOMIC DNA]</scope>
    <source>
        <strain evidence="6 7">AM42-11AC</strain>
    </source>
</reference>
<dbReference type="PROSITE" id="PS51178">
    <property type="entry name" value="PASTA"/>
    <property type="match status" value="2"/>
</dbReference>
<dbReference type="Proteomes" id="UP000261079">
    <property type="component" value="Unassembled WGS sequence"/>
</dbReference>
<evidence type="ECO:0000256" key="3">
    <source>
        <dbReference type="ARBA" id="ARBA00023136"/>
    </source>
</evidence>
<dbReference type="SMART" id="SM00740">
    <property type="entry name" value="PASTA"/>
    <property type="match status" value="2"/>
</dbReference>
<evidence type="ECO:0000256" key="1">
    <source>
        <dbReference type="ARBA" id="ARBA00004370"/>
    </source>
</evidence>